<dbReference type="FunFam" id="3.40.50.2020:FF:000002">
    <property type="entry name" value="Ribose-phosphate pyrophosphokinase"/>
    <property type="match status" value="1"/>
</dbReference>
<evidence type="ECO:0000256" key="1">
    <source>
        <dbReference type="ARBA" id="ARBA00004996"/>
    </source>
</evidence>
<name>A0A420W7N0_9BACT</name>
<dbReference type="PANTHER" id="PTHR10210:SF41">
    <property type="entry name" value="RIBOSE-PHOSPHATE PYROPHOSPHOKINASE 1, CHLOROPLASTIC"/>
    <property type="match status" value="1"/>
</dbReference>
<evidence type="ECO:0000256" key="11">
    <source>
        <dbReference type="ARBA" id="ARBA00061444"/>
    </source>
</evidence>
<dbReference type="Pfam" id="PF13793">
    <property type="entry name" value="Pribosyltran_N"/>
    <property type="match status" value="1"/>
</dbReference>
<feature type="active site" evidence="12">
    <location>
        <position position="194"/>
    </location>
</feature>
<dbReference type="AlphaFoldDB" id="A0A420W7N0"/>
<reference evidence="14 15" key="1">
    <citation type="submission" date="2018-10" db="EMBL/GenBank/DDBJ databases">
        <title>Genomic Encyclopedia of Type Strains, Phase IV (KMG-IV): sequencing the most valuable type-strain genomes for metagenomic binning, comparative biology and taxonomic classification.</title>
        <authorList>
            <person name="Goeker M."/>
        </authorList>
    </citation>
    <scope>NUCLEOTIDE SEQUENCE [LARGE SCALE GENOMIC DNA]</scope>
    <source>
        <strain evidence="14 15">DSM 15521</strain>
    </source>
</reference>
<dbReference type="GO" id="GO:0006164">
    <property type="term" value="P:purine nucleotide biosynthetic process"/>
    <property type="evidence" value="ECO:0007669"/>
    <property type="project" value="TreeGrafter"/>
</dbReference>
<keyword evidence="8 12" id="KW-0460">Magnesium</keyword>
<dbReference type="Gene3D" id="3.40.50.2020">
    <property type="match status" value="2"/>
</dbReference>
<evidence type="ECO:0000256" key="12">
    <source>
        <dbReference type="HAMAP-Rule" id="MF_00583"/>
    </source>
</evidence>
<dbReference type="EC" id="2.7.6.1" evidence="12"/>
<comment type="subunit">
    <text evidence="12">Homohexamer.</text>
</comment>
<feature type="binding site" evidence="12">
    <location>
        <begin position="224"/>
        <end position="228"/>
    </location>
    <ligand>
        <name>D-ribose 5-phosphate</name>
        <dbReference type="ChEBI" id="CHEBI:78346"/>
    </ligand>
</feature>
<dbReference type="GO" id="GO:0002189">
    <property type="term" value="C:ribose phosphate diphosphokinase complex"/>
    <property type="evidence" value="ECO:0007669"/>
    <property type="project" value="TreeGrafter"/>
</dbReference>
<feature type="binding site" evidence="12">
    <location>
        <begin position="37"/>
        <end position="39"/>
    </location>
    <ligand>
        <name>ATP</name>
        <dbReference type="ChEBI" id="CHEBI:30616"/>
    </ligand>
</feature>
<feature type="binding site" evidence="12">
    <location>
        <position position="220"/>
    </location>
    <ligand>
        <name>D-ribose 5-phosphate</name>
        <dbReference type="ChEBI" id="CHEBI:78346"/>
    </ligand>
</feature>
<dbReference type="EMBL" id="RBIE01000001">
    <property type="protein sequence ID" value="RKQ63309.1"/>
    <property type="molecule type" value="Genomic_DNA"/>
</dbReference>
<comment type="caution">
    <text evidence="14">The sequence shown here is derived from an EMBL/GenBank/DDBJ whole genome shotgun (WGS) entry which is preliminary data.</text>
</comment>
<protein>
    <recommendedName>
        <fullName evidence="12">Ribose-phosphate pyrophosphokinase</fullName>
        <shortName evidence="12">RPPK</shortName>
        <ecNumber evidence="12">2.7.6.1</ecNumber>
    </recommendedName>
    <alternativeName>
        <fullName evidence="12">5-phospho-D-ribosyl alpha-1-diphosphate synthase</fullName>
    </alternativeName>
    <alternativeName>
        <fullName evidence="12">Phosphoribosyl diphosphate synthase</fullName>
    </alternativeName>
    <alternativeName>
        <fullName evidence="12">Phosphoribosyl pyrophosphate synthase</fullName>
        <shortName evidence="12">P-Rib-PP synthase</shortName>
        <shortName evidence="12">PRPP synthase</shortName>
        <shortName evidence="12">PRPPase</shortName>
    </alternativeName>
</protein>
<gene>
    <name evidence="12" type="primary">prs</name>
    <name evidence="14" type="ORF">C7457_0176</name>
</gene>
<comment type="pathway">
    <text evidence="1 12">Metabolic intermediate biosynthesis; 5-phospho-alpha-D-ribose 1-diphosphate biosynthesis; 5-phospho-alpha-D-ribose 1-diphosphate from D-ribose 5-phosphate (route I): step 1/1.</text>
</comment>
<evidence type="ECO:0000256" key="3">
    <source>
        <dbReference type="ARBA" id="ARBA00022723"/>
    </source>
</evidence>
<feature type="binding site" evidence="12">
    <location>
        <begin position="96"/>
        <end position="97"/>
    </location>
    <ligand>
        <name>ATP</name>
        <dbReference type="ChEBI" id="CHEBI:30616"/>
    </ligand>
</feature>
<dbReference type="UniPathway" id="UPA00087">
    <property type="reaction ID" value="UER00172"/>
</dbReference>
<dbReference type="OrthoDB" id="9777067at2"/>
<comment type="subcellular location">
    <subcellularLocation>
        <location evidence="12">Cytoplasm</location>
    </subcellularLocation>
</comment>
<keyword evidence="6 12" id="KW-0418">Kinase</keyword>
<dbReference type="InterPro" id="IPR029057">
    <property type="entry name" value="PRTase-like"/>
</dbReference>
<evidence type="ECO:0000256" key="7">
    <source>
        <dbReference type="ARBA" id="ARBA00022840"/>
    </source>
</evidence>
<dbReference type="SUPFAM" id="SSF53271">
    <property type="entry name" value="PRTase-like"/>
    <property type="match status" value="1"/>
</dbReference>
<dbReference type="GO" id="GO:0000287">
    <property type="term" value="F:magnesium ion binding"/>
    <property type="evidence" value="ECO:0007669"/>
    <property type="project" value="UniProtKB-UniRule"/>
</dbReference>
<comment type="catalytic activity">
    <reaction evidence="9 12">
        <text>D-ribose 5-phosphate + ATP = 5-phospho-alpha-D-ribose 1-diphosphate + AMP + H(+)</text>
        <dbReference type="Rhea" id="RHEA:15609"/>
        <dbReference type="ChEBI" id="CHEBI:15378"/>
        <dbReference type="ChEBI" id="CHEBI:30616"/>
        <dbReference type="ChEBI" id="CHEBI:58017"/>
        <dbReference type="ChEBI" id="CHEBI:78346"/>
        <dbReference type="ChEBI" id="CHEBI:456215"/>
        <dbReference type="EC" id="2.7.6.1"/>
    </reaction>
</comment>
<evidence type="ECO:0000313" key="14">
    <source>
        <dbReference type="EMBL" id="RKQ63309.1"/>
    </source>
</evidence>
<keyword evidence="4 12" id="KW-0545">Nucleotide biosynthesis</keyword>
<evidence type="ECO:0000313" key="15">
    <source>
        <dbReference type="Proteomes" id="UP000280881"/>
    </source>
</evidence>
<sequence>MKQVKLITGNANPELARKVSANLGIPLADVTVGRFSDGETQVVINESVRDCDVFIIQSLCRPANDNIMELLLLADALKRASAGRITAVLPYYAYGRQDRKVNPRDPISAKLLADIIMTSGVNHVVVIDLHAKQVEGFFDIPVDHLEARPVLTDYFLSLGMGGEDTVVVSPDIGGVARARNFAKVLSSPIAIIDKRRPRPNVSEVMNVIGEVKGKRAVIIDDIIDTAGTIVNAAKVIKEMGATEVYAACTHPVFSGPAVERLSNAVKEGFIKEIVVTDTIPLSQEFEGVKVLTVAGMISEAIRRIHYGESISQMFKF</sequence>
<keyword evidence="15" id="KW-1185">Reference proteome</keyword>
<keyword evidence="3 12" id="KW-0479">Metal-binding</keyword>
<evidence type="ECO:0000256" key="4">
    <source>
        <dbReference type="ARBA" id="ARBA00022727"/>
    </source>
</evidence>
<evidence type="ECO:0000256" key="8">
    <source>
        <dbReference type="ARBA" id="ARBA00022842"/>
    </source>
</evidence>
<dbReference type="Proteomes" id="UP000280881">
    <property type="component" value="Unassembled WGS sequence"/>
</dbReference>
<organism evidence="14 15">
    <name type="scientific">Thermovibrio guaymasensis</name>
    <dbReference type="NCBI Taxonomy" id="240167"/>
    <lineage>
        <taxon>Bacteria</taxon>
        <taxon>Pseudomonadati</taxon>
        <taxon>Aquificota</taxon>
        <taxon>Aquificia</taxon>
        <taxon>Desulfurobacteriales</taxon>
        <taxon>Desulfurobacteriaceae</taxon>
        <taxon>Thermovibrio</taxon>
    </lineage>
</organism>
<keyword evidence="12" id="KW-0963">Cytoplasm</keyword>
<dbReference type="GO" id="GO:0005737">
    <property type="term" value="C:cytoplasm"/>
    <property type="evidence" value="ECO:0007669"/>
    <property type="project" value="UniProtKB-SubCell"/>
</dbReference>
<dbReference type="HAMAP" id="MF_00583_B">
    <property type="entry name" value="RibP_PPkinase_B"/>
    <property type="match status" value="1"/>
</dbReference>
<evidence type="ECO:0000256" key="5">
    <source>
        <dbReference type="ARBA" id="ARBA00022741"/>
    </source>
</evidence>
<dbReference type="SMART" id="SM01400">
    <property type="entry name" value="Pribosyltran_N"/>
    <property type="match status" value="1"/>
</dbReference>
<comment type="function">
    <text evidence="10 12">Involved in the biosynthesis of the central metabolite phospho-alpha-D-ribosyl-1-pyrophosphate (PRPP) via the transfer of pyrophosphoryl group from ATP to 1-hydroxyl of ribose-5-phosphate (Rib-5-P).</text>
</comment>
<dbReference type="RefSeq" id="WP_121169537.1">
    <property type="nucleotide sequence ID" value="NZ_RBIE01000001.1"/>
</dbReference>
<dbReference type="InterPro" id="IPR029099">
    <property type="entry name" value="Pribosyltran_N"/>
</dbReference>
<dbReference type="FunFam" id="3.40.50.2020:FF:000001">
    <property type="entry name" value="Ribose-phosphate pyrophosphokinase"/>
    <property type="match status" value="1"/>
</dbReference>
<dbReference type="InterPro" id="IPR037515">
    <property type="entry name" value="Rib-P_diPkinase_bac"/>
</dbReference>
<keyword evidence="5 12" id="KW-0547">Nucleotide-binding</keyword>
<dbReference type="NCBIfam" id="TIGR01251">
    <property type="entry name" value="ribP_PPkin"/>
    <property type="match status" value="1"/>
</dbReference>
<keyword evidence="7 12" id="KW-0067">ATP-binding</keyword>
<dbReference type="GO" id="GO:0006015">
    <property type="term" value="P:5-phosphoribose 1-diphosphate biosynthetic process"/>
    <property type="evidence" value="ECO:0007669"/>
    <property type="project" value="UniProtKB-UniRule"/>
</dbReference>
<dbReference type="GO" id="GO:0016301">
    <property type="term" value="F:kinase activity"/>
    <property type="evidence" value="ECO:0007669"/>
    <property type="project" value="UniProtKB-KW"/>
</dbReference>
<dbReference type="GO" id="GO:0005524">
    <property type="term" value="F:ATP binding"/>
    <property type="evidence" value="ECO:0007669"/>
    <property type="project" value="UniProtKB-KW"/>
</dbReference>
<evidence type="ECO:0000256" key="9">
    <source>
        <dbReference type="ARBA" id="ARBA00049535"/>
    </source>
</evidence>
<feature type="binding site" evidence="12">
    <location>
        <position position="171"/>
    </location>
    <ligand>
        <name>Mg(2+)</name>
        <dbReference type="ChEBI" id="CHEBI:18420"/>
    </ligand>
</feature>
<feature type="binding site" evidence="12">
    <location>
        <position position="130"/>
    </location>
    <ligand>
        <name>Mg(2+)</name>
        <dbReference type="ChEBI" id="CHEBI:18420"/>
    </ligand>
</feature>
<evidence type="ECO:0000256" key="6">
    <source>
        <dbReference type="ARBA" id="ARBA00022777"/>
    </source>
</evidence>
<dbReference type="CDD" id="cd06223">
    <property type="entry name" value="PRTases_typeI"/>
    <property type="match status" value="1"/>
</dbReference>
<comment type="similarity">
    <text evidence="11 12">Belongs to the ribose-phosphate pyrophosphokinase family. Class I subfamily.</text>
</comment>
<dbReference type="GO" id="GO:0004749">
    <property type="term" value="F:ribose phosphate diphosphokinase activity"/>
    <property type="evidence" value="ECO:0007669"/>
    <property type="project" value="UniProtKB-UniRule"/>
</dbReference>
<keyword evidence="2 12" id="KW-0808">Transferase</keyword>
<dbReference type="NCBIfam" id="NF002320">
    <property type="entry name" value="PRK01259.1"/>
    <property type="match status" value="1"/>
</dbReference>
<feature type="domain" description="Ribose-phosphate pyrophosphokinase N-terminal" evidence="13">
    <location>
        <begin position="4"/>
        <end position="120"/>
    </location>
</feature>
<evidence type="ECO:0000256" key="10">
    <source>
        <dbReference type="ARBA" id="ARBA00054914"/>
    </source>
</evidence>
<accession>A0A420W7N0</accession>
<proteinExistence type="inferred from homology"/>
<dbReference type="Pfam" id="PF14572">
    <property type="entry name" value="Pribosyl_synth"/>
    <property type="match status" value="1"/>
</dbReference>
<dbReference type="InterPro" id="IPR000836">
    <property type="entry name" value="PRTase_dom"/>
</dbReference>
<feature type="binding site" evidence="12">
    <location>
        <position position="196"/>
    </location>
    <ligand>
        <name>D-ribose 5-phosphate</name>
        <dbReference type="ChEBI" id="CHEBI:78346"/>
    </ligand>
</feature>
<evidence type="ECO:0000256" key="2">
    <source>
        <dbReference type="ARBA" id="ARBA00022679"/>
    </source>
</evidence>
<comment type="cofactor">
    <cofactor evidence="12">
        <name>Mg(2+)</name>
        <dbReference type="ChEBI" id="CHEBI:18420"/>
    </cofactor>
    <text evidence="12">Binds 2 Mg(2+) ions per subunit.</text>
</comment>
<evidence type="ECO:0000259" key="13">
    <source>
        <dbReference type="Pfam" id="PF13793"/>
    </source>
</evidence>
<dbReference type="InterPro" id="IPR005946">
    <property type="entry name" value="Rib-P_diPkinase"/>
</dbReference>
<dbReference type="PANTHER" id="PTHR10210">
    <property type="entry name" value="RIBOSE-PHOSPHATE DIPHOSPHOKINASE FAMILY MEMBER"/>
    <property type="match status" value="1"/>
</dbReference>